<dbReference type="PROSITE" id="PS00022">
    <property type="entry name" value="EGF_1"/>
    <property type="match status" value="1"/>
</dbReference>
<keyword evidence="5" id="KW-1185">Reference proteome</keyword>
<evidence type="ECO:0000313" key="5">
    <source>
        <dbReference type="Proteomes" id="UP001176961"/>
    </source>
</evidence>
<keyword evidence="2" id="KW-0472">Membrane</keyword>
<feature type="domain" description="EGF-like" evidence="3">
    <location>
        <begin position="9"/>
        <end position="46"/>
    </location>
</feature>
<keyword evidence="2" id="KW-0812">Transmembrane</keyword>
<sequence length="151" mass="17741">MHRGDVWYTLRICNRICIHGSCYEDPTSTRQFSCHCRLFFYGRNCEHQRTVLEANVMFVVENSHIVVPIASVISTIFILFMVYFACLNRRKLPEERKAVEHPLSIRERKIKVALEQNKNIIRRKKDYNRLMALTAKLKRKSKVELGAVTAI</sequence>
<keyword evidence="1" id="KW-1015">Disulfide bond</keyword>
<dbReference type="PROSITE" id="PS50026">
    <property type="entry name" value="EGF_3"/>
    <property type="match status" value="1"/>
</dbReference>
<feature type="disulfide bond" evidence="1">
    <location>
        <begin position="17"/>
        <end position="34"/>
    </location>
</feature>
<gene>
    <name evidence="4" type="ORF">CYNAS_LOCUS16481</name>
</gene>
<name>A0AA36H5S2_CYLNA</name>
<organism evidence="4 5">
    <name type="scientific">Cylicocyclus nassatus</name>
    <name type="common">Nematode worm</name>
    <dbReference type="NCBI Taxonomy" id="53992"/>
    <lineage>
        <taxon>Eukaryota</taxon>
        <taxon>Metazoa</taxon>
        <taxon>Ecdysozoa</taxon>
        <taxon>Nematoda</taxon>
        <taxon>Chromadorea</taxon>
        <taxon>Rhabditida</taxon>
        <taxon>Rhabditina</taxon>
        <taxon>Rhabditomorpha</taxon>
        <taxon>Strongyloidea</taxon>
        <taxon>Strongylidae</taxon>
        <taxon>Cylicocyclus</taxon>
    </lineage>
</organism>
<dbReference type="AlphaFoldDB" id="A0AA36H5S2"/>
<feature type="transmembrane region" description="Helical" evidence="2">
    <location>
        <begin position="65"/>
        <end position="87"/>
    </location>
</feature>
<comment type="caution">
    <text evidence="4">The sequence shown here is derived from an EMBL/GenBank/DDBJ whole genome shotgun (WGS) entry which is preliminary data.</text>
</comment>
<dbReference type="Proteomes" id="UP001176961">
    <property type="component" value="Unassembled WGS sequence"/>
</dbReference>
<protein>
    <recommendedName>
        <fullName evidence="3">EGF-like domain-containing protein</fullName>
    </recommendedName>
</protein>
<dbReference type="InterPro" id="IPR000742">
    <property type="entry name" value="EGF"/>
</dbReference>
<comment type="caution">
    <text evidence="1">Lacks conserved residue(s) required for the propagation of feature annotation.</text>
</comment>
<keyword evidence="2" id="KW-1133">Transmembrane helix</keyword>
<proteinExistence type="predicted"/>
<evidence type="ECO:0000313" key="4">
    <source>
        <dbReference type="EMBL" id="CAJ0604498.1"/>
    </source>
</evidence>
<dbReference type="Gene3D" id="2.10.25.10">
    <property type="entry name" value="Laminin"/>
    <property type="match status" value="1"/>
</dbReference>
<dbReference type="SUPFAM" id="SSF57196">
    <property type="entry name" value="EGF/Laminin"/>
    <property type="match status" value="1"/>
</dbReference>
<keyword evidence="1" id="KW-0245">EGF-like domain</keyword>
<evidence type="ECO:0000256" key="1">
    <source>
        <dbReference type="PROSITE-ProRule" id="PRU00076"/>
    </source>
</evidence>
<dbReference type="EMBL" id="CATQJL010000305">
    <property type="protein sequence ID" value="CAJ0604498.1"/>
    <property type="molecule type" value="Genomic_DNA"/>
</dbReference>
<evidence type="ECO:0000259" key="3">
    <source>
        <dbReference type="PROSITE" id="PS50026"/>
    </source>
</evidence>
<feature type="disulfide bond" evidence="1">
    <location>
        <begin position="36"/>
        <end position="45"/>
    </location>
</feature>
<accession>A0AA36H5S2</accession>
<reference evidence="4" key="1">
    <citation type="submission" date="2023-07" db="EMBL/GenBank/DDBJ databases">
        <authorList>
            <consortium name="CYATHOMIX"/>
        </authorList>
    </citation>
    <scope>NUCLEOTIDE SEQUENCE</scope>
    <source>
        <strain evidence="4">N/A</strain>
    </source>
</reference>
<evidence type="ECO:0000256" key="2">
    <source>
        <dbReference type="SAM" id="Phobius"/>
    </source>
</evidence>